<feature type="region of interest" description="Disordered" evidence="1">
    <location>
        <begin position="594"/>
        <end position="695"/>
    </location>
</feature>
<proteinExistence type="predicted"/>
<organism evidence="3 4">
    <name type="scientific">Ziziphus jujuba</name>
    <name type="common">Chinese jujube</name>
    <name type="synonym">Ziziphus sativa</name>
    <dbReference type="NCBI Taxonomy" id="326968"/>
    <lineage>
        <taxon>Eukaryota</taxon>
        <taxon>Viridiplantae</taxon>
        <taxon>Streptophyta</taxon>
        <taxon>Embryophyta</taxon>
        <taxon>Tracheophyta</taxon>
        <taxon>Spermatophyta</taxon>
        <taxon>Magnoliopsida</taxon>
        <taxon>eudicotyledons</taxon>
        <taxon>Gunneridae</taxon>
        <taxon>Pentapetalae</taxon>
        <taxon>rosids</taxon>
        <taxon>fabids</taxon>
        <taxon>Rosales</taxon>
        <taxon>Rhamnaceae</taxon>
        <taxon>Paliureae</taxon>
        <taxon>Ziziphus</taxon>
    </lineage>
</organism>
<feature type="compositionally biased region" description="Low complexity" evidence="1">
    <location>
        <begin position="87"/>
        <end position="105"/>
    </location>
</feature>
<feature type="compositionally biased region" description="Basic and acidic residues" evidence="1">
    <location>
        <begin position="372"/>
        <end position="390"/>
    </location>
</feature>
<dbReference type="AlphaFoldDB" id="A0A6P3ZQR1"/>
<dbReference type="InParanoid" id="A0A6P3ZQR1"/>
<keyword evidence="3" id="KW-1185">Reference proteome</keyword>
<sequence length="850" mass="94747">MVQRKVTNKLGINADNLRHEKHLSNPKPSSSQHHQDGKNRGPDLKKKMKKSRSIKLSDIESLKSSSLRKNLSEPGKPPPLKVPNTATTTTTTTTTPQKQPLLKTTIDGSPNYMKSTSCFDARKEQSQVSFRNSQSVSDGKIPRRRSMSNSNGSSSGSNNKPAKILTKSSSLKMVRTLTKSPSFKPARPSAKKSSRVVLCADMDAQSATCSSTLKDSKFPPYLTLNPGGTEAEGTSVMKVCPYTYCSLNGHHHAPLPPLKCFLSARRRSMKTQKIMKLQALSPRKGKPSNGGKEIDSMKVIFDEKPENSPLVEEVGMDFFVEIYAKSKEDVNEETGGKVVYDEEKKIDFGGEAAVVKDYHEEQASENLSDGSPKSEIDADESLERYSDRVQTDGGIIKGEEEEVSFEFERFENAEMGDSSGSEATDMEWEEEQFSEAEVEDETNNPSKMDDESESKVGYSLEVEISDLQEECVIMPEDAVSNYNEVIPVYKVMEEEACDEEGSCVDEDFGDGCAEQDLRQVSDSSIYDQLFGTEDASEEESSAEERDTKTDLVHTLIASTPVEEPKQEEEAEEQNRVPEAENVILKMYSQLGDNKTEVAAEATEDVSNVDDKDNLPMNDSGDSDQYIDADTQGDLSEEKYSNIDAAQNQSLEEKDQGQAKKSSATRSDDSKEQTDIMLKPIDSTSSSAVGTIEVEDGRELDNKETILASNNSMDSDKKRAYLYAKRNTEQELPNASSNLKWTIRRKKLCQESEEEREFNPREPNFLPLVPDPEAEKVDLKHQMMDERKNSEEWMIDHALQQTVTKLAPARKRKVAMLVEAFEAVMPIPKYESHIRQPSAAFSHARPIHACS</sequence>
<feature type="compositionally biased region" description="Acidic residues" evidence="1">
    <location>
        <begin position="424"/>
        <end position="442"/>
    </location>
</feature>
<name>A0A6P3ZQR1_ZIZJJ</name>
<dbReference type="RefSeq" id="XP_015881930.3">
    <property type="nucleotide sequence ID" value="XM_016026444.3"/>
</dbReference>
<feature type="compositionally biased region" description="Basic and acidic residues" evidence="1">
    <location>
        <begin position="33"/>
        <end position="45"/>
    </location>
</feature>
<feature type="domain" description="Calmodulin-binding" evidence="2">
    <location>
        <begin position="717"/>
        <end position="825"/>
    </location>
</feature>
<dbReference type="Pfam" id="PF07839">
    <property type="entry name" value="CaM_binding"/>
    <property type="match status" value="1"/>
</dbReference>
<protein>
    <submittedName>
        <fullName evidence="4">Calmodulin binding protein PICBP</fullName>
    </submittedName>
</protein>
<evidence type="ECO:0000259" key="2">
    <source>
        <dbReference type="SMART" id="SM01054"/>
    </source>
</evidence>
<dbReference type="GeneID" id="107417798"/>
<evidence type="ECO:0000313" key="4">
    <source>
        <dbReference type="RefSeq" id="XP_015881930.3"/>
    </source>
</evidence>
<dbReference type="GO" id="GO:0005516">
    <property type="term" value="F:calmodulin binding"/>
    <property type="evidence" value="ECO:0007669"/>
    <property type="project" value="InterPro"/>
</dbReference>
<evidence type="ECO:0000256" key="1">
    <source>
        <dbReference type="SAM" id="MobiDB-lite"/>
    </source>
</evidence>
<dbReference type="KEGG" id="zju:107417798"/>
<dbReference type="InterPro" id="IPR012417">
    <property type="entry name" value="CaM-bd_dom_pln"/>
</dbReference>
<feature type="region of interest" description="Disordered" evidence="1">
    <location>
        <begin position="122"/>
        <end position="171"/>
    </location>
</feature>
<evidence type="ECO:0000313" key="3">
    <source>
        <dbReference type="Proteomes" id="UP001652623"/>
    </source>
</evidence>
<dbReference type="PANTHER" id="PTHR33923:SF2">
    <property type="entry name" value="CALMODULIN-BINDING PROTEIN-RELATED"/>
    <property type="match status" value="1"/>
</dbReference>
<feature type="region of interest" description="Disordered" evidence="1">
    <location>
        <begin position="361"/>
        <end position="457"/>
    </location>
</feature>
<dbReference type="InterPro" id="IPR044681">
    <property type="entry name" value="PICBP-like"/>
</dbReference>
<feature type="region of interest" description="Disordered" evidence="1">
    <location>
        <begin position="526"/>
        <end position="580"/>
    </location>
</feature>
<feature type="compositionally biased region" description="Low complexity" evidence="1">
    <location>
        <begin position="148"/>
        <end position="159"/>
    </location>
</feature>
<dbReference type="PANTHER" id="PTHR33923">
    <property type="entry name" value="CALMODULIN-BINDING PROTEIN-RELATED"/>
    <property type="match status" value="1"/>
</dbReference>
<dbReference type="Proteomes" id="UP001652623">
    <property type="component" value="Chromosome 2"/>
</dbReference>
<gene>
    <name evidence="4" type="primary">LOC107417798</name>
</gene>
<reference evidence="3" key="1">
    <citation type="submission" date="2025-05" db="UniProtKB">
        <authorList>
            <consortium name="RefSeq"/>
        </authorList>
    </citation>
    <scope>NUCLEOTIDE SEQUENCE [LARGE SCALE GENOMIC DNA]</scope>
</reference>
<dbReference type="SMART" id="SM01054">
    <property type="entry name" value="CaM_binding"/>
    <property type="match status" value="1"/>
</dbReference>
<feature type="region of interest" description="Disordered" evidence="1">
    <location>
        <begin position="1"/>
        <end position="110"/>
    </location>
</feature>
<feature type="compositionally biased region" description="Polar residues" evidence="1">
    <location>
        <begin position="126"/>
        <end position="137"/>
    </location>
</feature>
<reference evidence="4" key="2">
    <citation type="submission" date="2025-08" db="UniProtKB">
        <authorList>
            <consortium name="RefSeq"/>
        </authorList>
    </citation>
    <scope>IDENTIFICATION</scope>
    <source>
        <tissue evidence="4">Seedling</tissue>
    </source>
</reference>
<feature type="compositionally biased region" description="Basic and acidic residues" evidence="1">
    <location>
        <begin position="542"/>
        <end position="551"/>
    </location>
</feature>
<accession>A0A6P3ZQR1</accession>